<dbReference type="PANTHER" id="PTHR21562">
    <property type="entry name" value="NOTUM-RELATED"/>
    <property type="match status" value="1"/>
</dbReference>
<sequence length="437" mass="48680">MITTNLKSLIRYIVVHFVTTKITPSDLLRHASGISGNSRKPIKDIARHSVLITYIIRILTTLKEEIDVALTTEAFSTSVSTNASSCEESLVTAATVESKDGDRVQEVGCSTSDTISNEHHMKVAAEAMDKITESAASCSQLQGDVENKVLGGSSLSTKKHSISVPVYVDELVKVESVSETLSTKVVLEIALHVNQARLKGLVKDLPDLVPSPQPPLAPPWLQHSVYLEPLYPTPSSKMYEELQRLSPIVSIRESYFLRYCTQIEQGLWAVVDVSGRHSLRKMFGSVVTLQGAHKSLPRSCTNHLNPKLCFFSQHLIAIVRTPLFLVKAAYDTCQIQASLAPSSADYHWNWYECQKYYAHCSSPQIQYLLGFQYLQAVRVPMVLFKWKTFPPSVLMSLIYGATNFGKEANEECMVIGVYNSRVEAMRNTTLSYLPPFD</sequence>
<dbReference type="SUPFAM" id="SSF55961">
    <property type="entry name" value="Bet v1-like"/>
    <property type="match status" value="1"/>
</dbReference>
<evidence type="ECO:0000256" key="2">
    <source>
        <dbReference type="ARBA" id="ARBA00004191"/>
    </source>
</evidence>
<dbReference type="GO" id="GO:0008289">
    <property type="term" value="F:lipid binding"/>
    <property type="evidence" value="ECO:0007669"/>
    <property type="project" value="InterPro"/>
</dbReference>
<dbReference type="InterPro" id="IPR004963">
    <property type="entry name" value="PAE/NOTUM"/>
</dbReference>
<dbReference type="GO" id="GO:0016787">
    <property type="term" value="F:hydrolase activity"/>
    <property type="evidence" value="ECO:0007669"/>
    <property type="project" value="UniProtKB-KW"/>
</dbReference>
<reference evidence="8" key="1">
    <citation type="journal article" date="2018" name="Nat. Plants">
        <title>Whole-genome landscape of Medicago truncatula symbiotic genes.</title>
        <authorList>
            <person name="Pecrix Y."/>
            <person name="Staton S.E."/>
            <person name="Sallet E."/>
            <person name="Lelandais-Briere C."/>
            <person name="Moreau S."/>
            <person name="Carrere S."/>
            <person name="Blein T."/>
            <person name="Jardinaud M.F."/>
            <person name="Latrasse D."/>
            <person name="Zouine M."/>
            <person name="Zahm M."/>
            <person name="Kreplak J."/>
            <person name="Mayjonade B."/>
            <person name="Satge C."/>
            <person name="Perez M."/>
            <person name="Cauet S."/>
            <person name="Marande W."/>
            <person name="Chantry-Darmon C."/>
            <person name="Lopez-Roques C."/>
            <person name="Bouchez O."/>
            <person name="Berard A."/>
            <person name="Debelle F."/>
            <person name="Munos S."/>
            <person name="Bendahmane A."/>
            <person name="Berges H."/>
            <person name="Niebel A."/>
            <person name="Buitink J."/>
            <person name="Frugier F."/>
            <person name="Benhamed M."/>
            <person name="Crespi M."/>
            <person name="Gouzy J."/>
            <person name="Gamas P."/>
        </authorList>
    </citation>
    <scope>NUCLEOTIDE SEQUENCE [LARGE SCALE GENOMIC DNA]</scope>
    <source>
        <strain evidence="8">cv. Jemalong A17</strain>
    </source>
</reference>
<dbReference type="Proteomes" id="UP000265566">
    <property type="component" value="Chromosome 1"/>
</dbReference>
<evidence type="ECO:0000256" key="6">
    <source>
        <dbReference type="RuleBase" id="RU363114"/>
    </source>
</evidence>
<gene>
    <name evidence="7" type="ORF">MtrunA17_Chr1g0163701</name>
</gene>
<evidence type="ECO:0000256" key="5">
    <source>
        <dbReference type="ARBA" id="ARBA00023316"/>
    </source>
</evidence>
<keyword evidence="6" id="KW-0378">Hydrolase</keyword>
<keyword evidence="5 6" id="KW-0961">Cell wall biogenesis/degradation</keyword>
<organism evidence="7 8">
    <name type="scientific">Medicago truncatula</name>
    <name type="common">Barrel medic</name>
    <name type="synonym">Medicago tribuloides</name>
    <dbReference type="NCBI Taxonomy" id="3880"/>
    <lineage>
        <taxon>Eukaryota</taxon>
        <taxon>Viridiplantae</taxon>
        <taxon>Streptophyta</taxon>
        <taxon>Embryophyta</taxon>
        <taxon>Tracheophyta</taxon>
        <taxon>Spermatophyta</taxon>
        <taxon>Magnoliopsida</taxon>
        <taxon>eudicotyledons</taxon>
        <taxon>Gunneridae</taxon>
        <taxon>Pentapetalae</taxon>
        <taxon>rosids</taxon>
        <taxon>fabids</taxon>
        <taxon>Fabales</taxon>
        <taxon>Fabaceae</taxon>
        <taxon>Papilionoideae</taxon>
        <taxon>50 kb inversion clade</taxon>
        <taxon>NPAAA clade</taxon>
        <taxon>Hologalegina</taxon>
        <taxon>IRL clade</taxon>
        <taxon>Trifolieae</taxon>
        <taxon>Medicago</taxon>
    </lineage>
</organism>
<dbReference type="Gramene" id="rna1809">
    <property type="protein sequence ID" value="RHN78275.1"/>
    <property type="gene ID" value="gene1809"/>
</dbReference>
<protein>
    <recommendedName>
        <fullName evidence="6">Pectin acetylesterase</fullName>
        <ecNumber evidence="6">3.1.1.-</ecNumber>
    </recommendedName>
</protein>
<proteinExistence type="inferred from homology"/>
<dbReference type="EC" id="3.1.1.-" evidence="6"/>
<comment type="caution">
    <text evidence="7">The sequence shown here is derived from an EMBL/GenBank/DDBJ whole genome shotgun (WGS) entry which is preliminary data.</text>
</comment>
<comment type="similarity">
    <text evidence="3 6">Belongs to the pectinacetylesterase family.</text>
</comment>
<evidence type="ECO:0000256" key="3">
    <source>
        <dbReference type="ARBA" id="ARBA00005784"/>
    </source>
</evidence>
<dbReference type="Pfam" id="PF03283">
    <property type="entry name" value="PAE"/>
    <property type="match status" value="1"/>
</dbReference>
<dbReference type="AlphaFoldDB" id="A0A396JQ00"/>
<evidence type="ECO:0000313" key="7">
    <source>
        <dbReference type="EMBL" id="RHN78275.1"/>
    </source>
</evidence>
<dbReference type="GO" id="GO:0071555">
    <property type="term" value="P:cell wall organization"/>
    <property type="evidence" value="ECO:0007669"/>
    <property type="project" value="UniProtKB-KW"/>
</dbReference>
<name>A0A396JQ00_MEDTR</name>
<keyword evidence="6" id="KW-0964">Secreted</keyword>
<comment type="function">
    <text evidence="1 6">Hydrolyzes acetyl esters in homogalacturonan regions of pectin. In type I primary cell wall, galacturonic acid residues of pectin can be acetylated at the O-2 and O-3 positions. Decreasing the degree of acetylation of pectin gels in vitro alters their physical properties.</text>
</comment>
<dbReference type="PANTHER" id="PTHR21562:SF47">
    <property type="entry name" value="PECTIN ACETYLESTERASE"/>
    <property type="match status" value="1"/>
</dbReference>
<evidence type="ECO:0000313" key="8">
    <source>
        <dbReference type="Proteomes" id="UP000265566"/>
    </source>
</evidence>
<keyword evidence="4 6" id="KW-0134">Cell wall</keyword>
<dbReference type="EMBL" id="PSQE01000001">
    <property type="protein sequence ID" value="RHN78275.1"/>
    <property type="molecule type" value="Genomic_DNA"/>
</dbReference>
<comment type="subcellular location">
    <subcellularLocation>
        <location evidence="2 6">Secreted</location>
        <location evidence="2 6">Cell wall</location>
    </subcellularLocation>
</comment>
<evidence type="ECO:0000256" key="1">
    <source>
        <dbReference type="ARBA" id="ARBA00003534"/>
    </source>
</evidence>
<accession>A0A396JQ00</accession>
<evidence type="ECO:0000256" key="4">
    <source>
        <dbReference type="ARBA" id="ARBA00022512"/>
    </source>
</evidence>